<comment type="subcellular location">
    <subcellularLocation>
        <location evidence="5">Cytoplasm</location>
    </subcellularLocation>
    <subcellularLocation>
        <location evidence="5">Nucleus</location>
        <location evidence="5">Nucleolus</location>
    </subcellularLocation>
</comment>
<dbReference type="AlphaFoldDB" id="A0A7S1FR25"/>
<evidence type="ECO:0000259" key="7">
    <source>
        <dbReference type="Pfam" id="PF17777"/>
    </source>
</evidence>
<dbReference type="Pfam" id="PF17777">
    <property type="entry name" value="RL10P_insert"/>
    <property type="match status" value="1"/>
</dbReference>
<dbReference type="InterPro" id="IPR001790">
    <property type="entry name" value="Ribosomal_uL10"/>
</dbReference>
<comment type="function">
    <text evidence="1 5">Component of the ribosome assembly machinery. Nuclear paralog of the ribosomal protein P0, it binds pre-60S subunits at an early stage of assembly in the nucleolus, and is replaced by P0 in cytoplasmic pre-60S subunits and mature 80S ribosomes.</text>
</comment>
<name>A0A7S1FR25_9STRA</name>
<dbReference type="EMBL" id="HBFR01013530">
    <property type="protein sequence ID" value="CAD8882647.1"/>
    <property type="molecule type" value="Transcribed_RNA"/>
</dbReference>
<organism evidence="8">
    <name type="scientific">Corethron hystrix</name>
    <dbReference type="NCBI Taxonomy" id="216773"/>
    <lineage>
        <taxon>Eukaryota</taxon>
        <taxon>Sar</taxon>
        <taxon>Stramenopiles</taxon>
        <taxon>Ochrophyta</taxon>
        <taxon>Bacillariophyta</taxon>
        <taxon>Coscinodiscophyceae</taxon>
        <taxon>Corethrophycidae</taxon>
        <taxon>Corethrales</taxon>
        <taxon>Corethraceae</taxon>
        <taxon>Corethron</taxon>
    </lineage>
</organism>
<dbReference type="GO" id="GO:0030687">
    <property type="term" value="C:preribosome, large subunit precursor"/>
    <property type="evidence" value="ECO:0007669"/>
    <property type="project" value="TreeGrafter"/>
</dbReference>
<dbReference type="GO" id="GO:0005730">
    <property type="term" value="C:nucleolus"/>
    <property type="evidence" value="ECO:0007669"/>
    <property type="project" value="UniProtKB-SubCell"/>
</dbReference>
<accession>A0A7S1FR25</accession>
<keyword evidence="5" id="KW-0690">Ribosome biogenesis</keyword>
<sequence>MPVSKRKNPVALTNTTSRSTKSHKSAYIASVRESIDDHSSLYLFSYTNMRSNHFKNVRMHFRETQDKDDMNDSDEGVGGGRILLGKNKLLQVALGRNEAEEYATNLGRVSTMITGNVGLIMTNQSREEVVKYIQNYSVDDFARAGSIASRSVTISNAEVVNFPVSMVEQFRKLGMAVDVKNGSVKLTTGETYTICKEGQTLTAEACRLLVHFGIKLAEFKIKLICRWDKNTEDLEEF</sequence>
<dbReference type="InterPro" id="IPR040637">
    <property type="entry name" value="Ribosomal_uL10-like_insert"/>
</dbReference>
<evidence type="ECO:0000256" key="5">
    <source>
        <dbReference type="RuleBase" id="RU364039"/>
    </source>
</evidence>
<dbReference type="Pfam" id="PF00466">
    <property type="entry name" value="Ribosomal_L10"/>
    <property type="match status" value="1"/>
</dbReference>
<keyword evidence="3 5" id="KW-0963">Cytoplasm</keyword>
<dbReference type="CDD" id="cd05796">
    <property type="entry name" value="Ribosomal_P0_like"/>
    <property type="match status" value="1"/>
</dbReference>
<evidence type="ECO:0000256" key="1">
    <source>
        <dbReference type="ARBA" id="ARBA00004046"/>
    </source>
</evidence>
<dbReference type="GO" id="GO:0000956">
    <property type="term" value="P:nuclear-transcribed mRNA catabolic process"/>
    <property type="evidence" value="ECO:0007669"/>
    <property type="project" value="TreeGrafter"/>
</dbReference>
<proteinExistence type="inferred from homology"/>
<dbReference type="InterPro" id="IPR033867">
    <property type="entry name" value="Mrt4"/>
</dbReference>
<dbReference type="GO" id="GO:0000027">
    <property type="term" value="P:ribosomal large subunit assembly"/>
    <property type="evidence" value="ECO:0007669"/>
    <property type="project" value="InterPro"/>
</dbReference>
<dbReference type="Gene3D" id="3.90.105.20">
    <property type="match status" value="1"/>
</dbReference>
<reference evidence="8" key="1">
    <citation type="submission" date="2021-01" db="EMBL/GenBank/DDBJ databases">
        <authorList>
            <person name="Corre E."/>
            <person name="Pelletier E."/>
            <person name="Niang G."/>
            <person name="Scheremetjew M."/>
            <person name="Finn R."/>
            <person name="Kale V."/>
            <person name="Holt S."/>
            <person name="Cochrane G."/>
            <person name="Meng A."/>
            <person name="Brown T."/>
            <person name="Cohen L."/>
        </authorList>
    </citation>
    <scope>NUCLEOTIDE SEQUENCE</scope>
    <source>
        <strain evidence="8">308</strain>
    </source>
</reference>
<comment type="similarity">
    <text evidence="2 5">Belongs to the universal ribosomal protein uL10 family.</text>
</comment>
<dbReference type="Gene3D" id="3.30.70.1730">
    <property type="match status" value="1"/>
</dbReference>
<evidence type="ECO:0000256" key="6">
    <source>
        <dbReference type="SAM" id="MobiDB-lite"/>
    </source>
</evidence>
<evidence type="ECO:0000313" key="8">
    <source>
        <dbReference type="EMBL" id="CAD8882647.1"/>
    </source>
</evidence>
<comment type="subunit">
    <text evidence="5">Associates with the pre-60S ribosomal particle.</text>
</comment>
<protein>
    <recommendedName>
        <fullName evidence="5">Ribosome assembly factor mrt4</fullName>
    </recommendedName>
</protein>
<feature type="domain" description="Large ribosomal subunit protein uL10-like insertion" evidence="7">
    <location>
        <begin position="142"/>
        <end position="214"/>
    </location>
</feature>
<evidence type="ECO:0000256" key="3">
    <source>
        <dbReference type="ARBA" id="ARBA00022490"/>
    </source>
</evidence>
<dbReference type="InterPro" id="IPR043164">
    <property type="entry name" value="Ribosomal_uL10-like_insert_sf"/>
</dbReference>
<dbReference type="GO" id="GO:0003723">
    <property type="term" value="F:RNA binding"/>
    <property type="evidence" value="ECO:0007669"/>
    <property type="project" value="TreeGrafter"/>
</dbReference>
<dbReference type="InterPro" id="IPR043141">
    <property type="entry name" value="Ribosomal_uL10-like_sf"/>
</dbReference>
<feature type="region of interest" description="Disordered" evidence="6">
    <location>
        <begin position="1"/>
        <end position="21"/>
    </location>
</feature>
<dbReference type="SUPFAM" id="SSF160369">
    <property type="entry name" value="Ribosomal protein L10-like"/>
    <property type="match status" value="1"/>
</dbReference>
<dbReference type="PANTHER" id="PTHR45841:SF1">
    <property type="entry name" value="MRNA TURNOVER PROTEIN 4 HOMOLOG"/>
    <property type="match status" value="1"/>
</dbReference>
<dbReference type="GO" id="GO:0005737">
    <property type="term" value="C:cytoplasm"/>
    <property type="evidence" value="ECO:0007669"/>
    <property type="project" value="UniProtKB-SubCell"/>
</dbReference>
<evidence type="ECO:0000256" key="2">
    <source>
        <dbReference type="ARBA" id="ARBA00008889"/>
    </source>
</evidence>
<evidence type="ECO:0000256" key="4">
    <source>
        <dbReference type="ARBA" id="ARBA00023242"/>
    </source>
</evidence>
<dbReference type="InterPro" id="IPR051742">
    <property type="entry name" value="Ribosome_Assembly_uL10"/>
</dbReference>
<dbReference type="GO" id="GO:0006364">
    <property type="term" value="P:rRNA processing"/>
    <property type="evidence" value="ECO:0007669"/>
    <property type="project" value="TreeGrafter"/>
</dbReference>
<gene>
    <name evidence="8" type="ORF">CHYS00102_LOCUS9842</name>
</gene>
<keyword evidence="4 5" id="KW-0539">Nucleus</keyword>
<dbReference type="PANTHER" id="PTHR45841">
    <property type="entry name" value="MRNA TURNOVER PROTEIN 4 MRTO4"/>
    <property type="match status" value="1"/>
</dbReference>